<dbReference type="KEGG" id="hne:HNE_3116"/>
<sequence length="217" mass="22871">MTERCIPDKHPLCHTCSLPGETPPVLHPPEEPCQPPSRDPDVTQPRATLQTALTLRLASLLAFPFGAALMAIFQRSPLALALLTAAMLAVGLYERRRMATAAGAQTAISGASLLTGFGFRLGLLIGIFILTVGVLALFRDTSLARELALIDFALIALPTAIALIANEISARIAVREFSDVRTQLSAAFGQPPGSGPADGAGEIIEGEIIDSDRPPRA</sequence>
<feature type="transmembrane region" description="Helical" evidence="2">
    <location>
        <begin position="78"/>
        <end position="93"/>
    </location>
</feature>
<feature type="transmembrane region" description="Helical" evidence="2">
    <location>
        <begin position="147"/>
        <end position="165"/>
    </location>
</feature>
<reference evidence="3 4" key="1">
    <citation type="journal article" date="2006" name="J. Bacteriol.">
        <title>Comparative genomic evidence for a close relationship between the dimorphic prosthecate bacteria Hyphomonas neptunium and Caulobacter crescentus.</title>
        <authorList>
            <person name="Badger J.H."/>
            <person name="Hoover T.R."/>
            <person name="Brun Y.V."/>
            <person name="Weiner R.M."/>
            <person name="Laub M.T."/>
            <person name="Alexandre G."/>
            <person name="Mrazek J."/>
            <person name="Ren Q."/>
            <person name="Paulsen I.T."/>
            <person name="Nelson K.E."/>
            <person name="Khouri H.M."/>
            <person name="Radune D."/>
            <person name="Sosa J."/>
            <person name="Dodson R.J."/>
            <person name="Sullivan S.A."/>
            <person name="Rosovitz M.J."/>
            <person name="Madupu R."/>
            <person name="Brinkac L.M."/>
            <person name="Durkin A.S."/>
            <person name="Daugherty S.C."/>
            <person name="Kothari S.P."/>
            <person name="Giglio M.G."/>
            <person name="Zhou L."/>
            <person name="Haft D.H."/>
            <person name="Selengut J.D."/>
            <person name="Davidsen T.M."/>
            <person name="Yang Q."/>
            <person name="Zafar N."/>
            <person name="Ward N.L."/>
        </authorList>
    </citation>
    <scope>NUCLEOTIDE SEQUENCE [LARGE SCALE GENOMIC DNA]</scope>
    <source>
        <strain evidence="3 4">ATCC 15444</strain>
    </source>
</reference>
<evidence type="ECO:0000256" key="2">
    <source>
        <dbReference type="SAM" id="Phobius"/>
    </source>
</evidence>
<evidence type="ECO:0000313" key="3">
    <source>
        <dbReference type="EMBL" id="ABI75969.1"/>
    </source>
</evidence>
<keyword evidence="4" id="KW-1185">Reference proteome</keyword>
<proteinExistence type="predicted"/>
<feature type="compositionally biased region" description="Pro residues" evidence="1">
    <location>
        <begin position="24"/>
        <end position="37"/>
    </location>
</feature>
<keyword evidence="2" id="KW-0472">Membrane</keyword>
<accession>Q0BXK1</accession>
<evidence type="ECO:0000256" key="1">
    <source>
        <dbReference type="SAM" id="MobiDB-lite"/>
    </source>
</evidence>
<dbReference type="AlphaFoldDB" id="Q0BXK1"/>
<dbReference type="Proteomes" id="UP000001959">
    <property type="component" value="Chromosome"/>
</dbReference>
<name>Q0BXK1_HYPNA</name>
<organism evidence="3 4">
    <name type="scientific">Hyphomonas neptunium (strain ATCC 15444)</name>
    <dbReference type="NCBI Taxonomy" id="228405"/>
    <lineage>
        <taxon>Bacteria</taxon>
        <taxon>Pseudomonadati</taxon>
        <taxon>Pseudomonadota</taxon>
        <taxon>Alphaproteobacteria</taxon>
        <taxon>Hyphomonadales</taxon>
        <taxon>Hyphomonadaceae</taxon>
        <taxon>Hyphomonas</taxon>
    </lineage>
</organism>
<evidence type="ECO:0000313" key="4">
    <source>
        <dbReference type="Proteomes" id="UP000001959"/>
    </source>
</evidence>
<feature type="region of interest" description="Disordered" evidence="1">
    <location>
        <begin position="24"/>
        <end position="44"/>
    </location>
</feature>
<dbReference type="HOGENOM" id="CLU_1270887_0_0_5"/>
<dbReference type="EMBL" id="CP000158">
    <property type="protein sequence ID" value="ABI75969.1"/>
    <property type="molecule type" value="Genomic_DNA"/>
</dbReference>
<feature type="transmembrane region" description="Helical" evidence="2">
    <location>
        <begin position="53"/>
        <end position="72"/>
    </location>
</feature>
<keyword evidence="2" id="KW-0812">Transmembrane</keyword>
<keyword evidence="2" id="KW-1133">Transmembrane helix</keyword>
<protein>
    <submittedName>
        <fullName evidence="3">Uncharacterized protein</fullName>
    </submittedName>
</protein>
<gene>
    <name evidence="3" type="ordered locus">HNE_3116</name>
</gene>
<feature type="transmembrane region" description="Helical" evidence="2">
    <location>
        <begin position="113"/>
        <end position="135"/>
    </location>
</feature>